<dbReference type="CDD" id="cd09110">
    <property type="entry name" value="PLDc_CLS_1"/>
    <property type="match status" value="1"/>
</dbReference>
<evidence type="ECO:0000313" key="3">
    <source>
        <dbReference type="EMBL" id="GAA0707863.1"/>
    </source>
</evidence>
<dbReference type="EMBL" id="BAAAEU010000004">
    <property type="protein sequence ID" value="GAA0707863.1"/>
    <property type="molecule type" value="Genomic_DNA"/>
</dbReference>
<sequence length="479" mass="51199">MAAIAPLRSPTGNTAPLRLLAEQAFSRAAGAPLVEDNAVDLLIDARANFDAWLASIRGAQRAILFENYIFRDDALGREFRDALAKRARAGVRVCVLRDWLGCLGQSSTAFWVPLLDAGGEVRVYNPPRFASPFGWLSRDHRKLLVVDNAVGFIGGLCVSGKWLGDPARGIAPWRDTAVAVRGPAMADLVRAFADSWAQLGEALPPDLLETCTHCMPGGRTDLRVVATVPNTAGLYRLDQLIAGMARTNLWLTDAYFVGVAPYVQALAAAARDGVDVRLLVPGTSDIPAIGSLSRAGYRPLLEAGVRVFEWNGSMLHAKTAVADSRWARVGSTNLNLASWIGNCEIDVAIEDEAFARCMEAQYRTDLDNATEIVLKMSPRRRGAVTAETGKLPRAQGGSSSRAAAGALRLANSIGAAITNRRVLGPAESGPLLVAGVVLLVAAVLALVWPRVIAWPLAVLAIWIGAGLVAGYLASRKRRR</sequence>
<keyword evidence="1" id="KW-0812">Transmembrane</keyword>
<dbReference type="PROSITE" id="PS50035">
    <property type="entry name" value="PLD"/>
    <property type="match status" value="2"/>
</dbReference>
<dbReference type="InterPro" id="IPR001736">
    <property type="entry name" value="PLipase_D/transphosphatidylase"/>
</dbReference>
<accession>A0ABP3TJ09</accession>
<dbReference type="Pfam" id="PF13091">
    <property type="entry name" value="PLDc_2"/>
    <property type="match status" value="2"/>
</dbReference>
<dbReference type="SUPFAM" id="SSF56024">
    <property type="entry name" value="Phospholipase D/nuclease"/>
    <property type="match status" value="2"/>
</dbReference>
<comment type="caution">
    <text evidence="3">The sequence shown here is derived from an EMBL/GenBank/DDBJ whole genome shotgun (WGS) entry which is preliminary data.</text>
</comment>
<feature type="transmembrane region" description="Helical" evidence="1">
    <location>
        <begin position="429"/>
        <end position="448"/>
    </location>
</feature>
<keyword evidence="1" id="KW-1133">Transmembrane helix</keyword>
<evidence type="ECO:0000313" key="4">
    <source>
        <dbReference type="Proteomes" id="UP001501523"/>
    </source>
</evidence>
<dbReference type="CDD" id="cd09159">
    <property type="entry name" value="PLDc_ybhO_like_2"/>
    <property type="match status" value="1"/>
</dbReference>
<reference evidence="4" key="1">
    <citation type="journal article" date="2019" name="Int. J. Syst. Evol. Microbiol.">
        <title>The Global Catalogue of Microorganisms (GCM) 10K type strain sequencing project: providing services to taxonomists for standard genome sequencing and annotation.</title>
        <authorList>
            <consortium name="The Broad Institute Genomics Platform"/>
            <consortium name="The Broad Institute Genome Sequencing Center for Infectious Disease"/>
            <person name="Wu L."/>
            <person name="Ma J."/>
        </authorList>
    </citation>
    <scope>NUCLEOTIDE SEQUENCE [LARGE SCALE GENOMIC DNA]</scope>
    <source>
        <strain evidence="4">JCM 15421</strain>
    </source>
</reference>
<name>A0ABP3TJ09_9GAMM</name>
<feature type="transmembrane region" description="Helical" evidence="1">
    <location>
        <begin position="454"/>
        <end position="473"/>
    </location>
</feature>
<gene>
    <name evidence="3" type="ORF">GCM10009105_06930</name>
</gene>
<evidence type="ECO:0000259" key="2">
    <source>
        <dbReference type="PROSITE" id="PS50035"/>
    </source>
</evidence>
<dbReference type="RefSeq" id="WP_343787209.1">
    <property type="nucleotide sequence ID" value="NZ_BAAAEU010000004.1"/>
</dbReference>
<dbReference type="Gene3D" id="3.30.870.10">
    <property type="entry name" value="Endonuclease Chain A"/>
    <property type="match status" value="2"/>
</dbReference>
<dbReference type="InterPro" id="IPR025202">
    <property type="entry name" value="PLD-like_dom"/>
</dbReference>
<keyword evidence="4" id="KW-1185">Reference proteome</keyword>
<proteinExistence type="predicted"/>
<feature type="domain" description="PLD phosphodiesterase" evidence="2">
    <location>
        <begin position="311"/>
        <end position="338"/>
    </location>
</feature>
<keyword evidence="1" id="KW-0472">Membrane</keyword>
<organism evidence="3 4">
    <name type="scientific">Dokdonella soli</name>
    <dbReference type="NCBI Taxonomy" id="529810"/>
    <lineage>
        <taxon>Bacteria</taxon>
        <taxon>Pseudomonadati</taxon>
        <taxon>Pseudomonadota</taxon>
        <taxon>Gammaproteobacteria</taxon>
        <taxon>Lysobacterales</taxon>
        <taxon>Rhodanobacteraceae</taxon>
        <taxon>Dokdonella</taxon>
    </lineage>
</organism>
<protein>
    <submittedName>
        <fullName evidence="3">Phospholipase D-like domain-containing protein</fullName>
    </submittedName>
</protein>
<evidence type="ECO:0000256" key="1">
    <source>
        <dbReference type="SAM" id="Phobius"/>
    </source>
</evidence>
<dbReference type="PANTHER" id="PTHR21248:SF22">
    <property type="entry name" value="PHOSPHOLIPASE D"/>
    <property type="match status" value="1"/>
</dbReference>
<dbReference type="SMART" id="SM00155">
    <property type="entry name" value="PLDc"/>
    <property type="match status" value="2"/>
</dbReference>
<dbReference type="Proteomes" id="UP001501523">
    <property type="component" value="Unassembled WGS sequence"/>
</dbReference>
<dbReference type="PANTHER" id="PTHR21248">
    <property type="entry name" value="CARDIOLIPIN SYNTHASE"/>
    <property type="match status" value="1"/>
</dbReference>
<feature type="domain" description="PLD phosphodiesterase" evidence="2">
    <location>
        <begin position="135"/>
        <end position="162"/>
    </location>
</feature>